<keyword evidence="2" id="KW-0472">Membrane</keyword>
<accession>A0ABV8UH90</accession>
<comment type="caution">
    <text evidence="3">The sequence shown here is derived from an EMBL/GenBank/DDBJ whole genome shotgun (WGS) entry which is preliminary data.</text>
</comment>
<evidence type="ECO:0000256" key="1">
    <source>
        <dbReference type="SAM" id="MobiDB-lite"/>
    </source>
</evidence>
<proteinExistence type="predicted"/>
<dbReference type="EMBL" id="JBHSCW010000001">
    <property type="protein sequence ID" value="MFC4350127.1"/>
    <property type="molecule type" value="Genomic_DNA"/>
</dbReference>
<keyword evidence="4" id="KW-1185">Reference proteome</keyword>
<evidence type="ECO:0000313" key="4">
    <source>
        <dbReference type="Proteomes" id="UP001595799"/>
    </source>
</evidence>
<evidence type="ECO:0000313" key="3">
    <source>
        <dbReference type="EMBL" id="MFC4350127.1"/>
    </source>
</evidence>
<feature type="region of interest" description="Disordered" evidence="1">
    <location>
        <begin position="1"/>
        <end position="25"/>
    </location>
</feature>
<sequence length="63" mass="6447">MDNTSQVQPQDPPAIDNALNTESGPEAATNVARVNSPGELAALGVVFMAVSFIALGAFASLIF</sequence>
<gene>
    <name evidence="3" type="ORF">ACFOW6_01085</name>
</gene>
<protein>
    <submittedName>
        <fullName evidence="3">Uncharacterized protein</fullName>
    </submittedName>
</protein>
<organism evidence="3 4">
    <name type="scientific">Fodinicurvata halophila</name>
    <dbReference type="NCBI Taxonomy" id="1419723"/>
    <lineage>
        <taxon>Bacteria</taxon>
        <taxon>Pseudomonadati</taxon>
        <taxon>Pseudomonadota</taxon>
        <taxon>Alphaproteobacteria</taxon>
        <taxon>Rhodospirillales</taxon>
        <taxon>Rhodovibrionaceae</taxon>
        <taxon>Fodinicurvata</taxon>
    </lineage>
</organism>
<reference evidence="4" key="1">
    <citation type="journal article" date="2019" name="Int. J. Syst. Evol. Microbiol.">
        <title>The Global Catalogue of Microorganisms (GCM) 10K type strain sequencing project: providing services to taxonomists for standard genome sequencing and annotation.</title>
        <authorList>
            <consortium name="The Broad Institute Genomics Platform"/>
            <consortium name="The Broad Institute Genome Sequencing Center for Infectious Disease"/>
            <person name="Wu L."/>
            <person name="Ma J."/>
        </authorList>
    </citation>
    <scope>NUCLEOTIDE SEQUENCE [LARGE SCALE GENOMIC DNA]</scope>
    <source>
        <strain evidence="4">CECT 8472</strain>
    </source>
</reference>
<dbReference type="Proteomes" id="UP001595799">
    <property type="component" value="Unassembled WGS sequence"/>
</dbReference>
<keyword evidence="2" id="KW-1133">Transmembrane helix</keyword>
<keyword evidence="2" id="KW-0812">Transmembrane</keyword>
<feature type="transmembrane region" description="Helical" evidence="2">
    <location>
        <begin position="40"/>
        <end position="62"/>
    </location>
</feature>
<name>A0ABV8UH90_9PROT</name>
<evidence type="ECO:0000256" key="2">
    <source>
        <dbReference type="SAM" id="Phobius"/>
    </source>
</evidence>
<dbReference type="RefSeq" id="WP_382420271.1">
    <property type="nucleotide sequence ID" value="NZ_JBHSCW010000001.1"/>
</dbReference>